<name>A0A6C0BGA8_9ZZZZ</name>
<reference evidence="1" key="1">
    <citation type="journal article" date="2020" name="Nature">
        <title>Giant virus diversity and host interactions through global metagenomics.</title>
        <authorList>
            <person name="Schulz F."/>
            <person name="Roux S."/>
            <person name="Paez-Espino D."/>
            <person name="Jungbluth S."/>
            <person name="Walsh D.A."/>
            <person name="Denef V.J."/>
            <person name="McMahon K.D."/>
            <person name="Konstantinidis K.T."/>
            <person name="Eloe-Fadrosh E.A."/>
            <person name="Kyrpides N.C."/>
            <person name="Woyke T."/>
        </authorList>
    </citation>
    <scope>NUCLEOTIDE SEQUENCE</scope>
    <source>
        <strain evidence="1">GVMAG-M-3300013004-44</strain>
    </source>
</reference>
<organism evidence="1">
    <name type="scientific">viral metagenome</name>
    <dbReference type="NCBI Taxonomy" id="1070528"/>
    <lineage>
        <taxon>unclassified sequences</taxon>
        <taxon>metagenomes</taxon>
        <taxon>organismal metagenomes</taxon>
    </lineage>
</organism>
<proteinExistence type="predicted"/>
<dbReference type="EMBL" id="MN739155">
    <property type="protein sequence ID" value="QHS91110.1"/>
    <property type="molecule type" value="Genomic_DNA"/>
</dbReference>
<protein>
    <submittedName>
        <fullName evidence="1">Uncharacterized protein</fullName>
    </submittedName>
</protein>
<evidence type="ECO:0000313" key="1">
    <source>
        <dbReference type="EMBL" id="QHS91110.1"/>
    </source>
</evidence>
<dbReference type="AlphaFoldDB" id="A0A6C0BGA8"/>
<sequence length="76" mass="8788">MAFFTVDWSEMKVYLPPKPAPLPADFDEFFATLTEKEKELHQLATEKLGSSYFIQWTHMYLEWSKAKAKASNIVSA</sequence>
<accession>A0A6C0BGA8</accession>